<keyword evidence="1" id="KW-0732">Signal</keyword>
<sequence length="215" mass="22529">MPLRASSVRHPLATATLALALAPALAQGQDCKLLALQPTPCQLVGADVVARHMGTPAASLRVEDNVKIMGRMPHLTSCIYQLPDGGEVRIGQIATSSPQAFDQRYRSQSEAEIAAGMGSGTRQAEQAIGRSVSGAEKATAQAGAAAIVRSMQYSTVDGLGEKARLMVSGNSPNVHLITLVKNQTFVVQVRAHQGTREKNAALARPIAAAIAARCR</sequence>
<dbReference type="EMBL" id="BBYR01000059">
    <property type="protein sequence ID" value="GAP37819.1"/>
    <property type="molecule type" value="Genomic_DNA"/>
</dbReference>
<reference evidence="3" key="1">
    <citation type="submission" date="2015-07" db="EMBL/GenBank/DDBJ databases">
        <title>Discovery of a poly(ethylene terephthalate assimilation.</title>
        <authorList>
            <person name="Yoshida S."/>
            <person name="Hiraga K."/>
            <person name="Takehana T."/>
            <person name="Taniguchi I."/>
            <person name="Yamaji H."/>
            <person name="Maeda Y."/>
            <person name="Toyohara K."/>
            <person name="Miyamoto K."/>
            <person name="Kimura Y."/>
            <person name="Oda K."/>
        </authorList>
    </citation>
    <scope>NUCLEOTIDE SEQUENCE [LARGE SCALE GENOMIC DNA]</scope>
    <source>
        <strain evidence="3">NBRC 110686 / TISTR 2288 / 201-F6</strain>
    </source>
</reference>
<organism evidence="2 3">
    <name type="scientific">Piscinibacter sakaiensis</name>
    <name type="common">Ideonella sakaiensis</name>
    <dbReference type="NCBI Taxonomy" id="1547922"/>
    <lineage>
        <taxon>Bacteria</taxon>
        <taxon>Pseudomonadati</taxon>
        <taxon>Pseudomonadota</taxon>
        <taxon>Betaproteobacteria</taxon>
        <taxon>Burkholderiales</taxon>
        <taxon>Sphaerotilaceae</taxon>
        <taxon>Piscinibacter</taxon>
    </lineage>
</organism>
<protein>
    <submittedName>
        <fullName evidence="2">Uncharacterized protein</fullName>
    </submittedName>
</protein>
<evidence type="ECO:0000313" key="2">
    <source>
        <dbReference type="EMBL" id="GAP37819.1"/>
    </source>
</evidence>
<dbReference type="RefSeq" id="WP_054021733.1">
    <property type="nucleotide sequence ID" value="NZ_BBYR01000059.1"/>
</dbReference>
<dbReference type="Proteomes" id="UP000037660">
    <property type="component" value="Unassembled WGS sequence"/>
</dbReference>
<evidence type="ECO:0000313" key="3">
    <source>
        <dbReference type="Proteomes" id="UP000037660"/>
    </source>
</evidence>
<reference evidence="2 3" key="2">
    <citation type="journal article" date="2016" name="Science">
        <title>A bacterium that degrades and assimilates poly(ethylene terephthalate).</title>
        <authorList>
            <person name="Yoshida S."/>
            <person name="Hiraga K."/>
            <person name="Takehana T."/>
            <person name="Taniguchi I."/>
            <person name="Yamaji H."/>
            <person name="Maeda Y."/>
            <person name="Toyohara K."/>
            <person name="Miyamoto K."/>
            <person name="Kimura Y."/>
            <person name="Oda K."/>
        </authorList>
    </citation>
    <scope>NUCLEOTIDE SEQUENCE [LARGE SCALE GENOMIC DNA]</scope>
    <source>
        <strain evidence="3">NBRC 110686 / TISTR 2288 / 201-F6</strain>
    </source>
</reference>
<feature type="chain" id="PRO_5005513745" evidence="1">
    <location>
        <begin position="27"/>
        <end position="215"/>
    </location>
</feature>
<evidence type="ECO:0000256" key="1">
    <source>
        <dbReference type="SAM" id="SignalP"/>
    </source>
</evidence>
<keyword evidence="3" id="KW-1185">Reference proteome</keyword>
<name>A0A0K8P5P2_PISS1</name>
<gene>
    <name evidence="2" type="ORF">ISF6_3764</name>
</gene>
<accession>A0A0K8P5P2</accession>
<comment type="caution">
    <text evidence="2">The sequence shown here is derived from an EMBL/GenBank/DDBJ whole genome shotgun (WGS) entry which is preliminary data.</text>
</comment>
<dbReference type="AlphaFoldDB" id="A0A0K8P5P2"/>
<feature type="signal peptide" evidence="1">
    <location>
        <begin position="1"/>
        <end position="26"/>
    </location>
</feature>
<proteinExistence type="predicted"/>